<name>A0A1G4JN25_9SACH</name>
<protein>
    <submittedName>
        <fullName evidence="2">LAMI_0E07954g1_1</fullName>
    </submittedName>
</protein>
<reference evidence="2 3" key="1">
    <citation type="submission" date="2016-03" db="EMBL/GenBank/DDBJ databases">
        <authorList>
            <person name="Devillers H."/>
        </authorList>
    </citation>
    <scope>NUCLEOTIDE SEQUENCE [LARGE SCALE GENOMIC DNA]</scope>
    <source>
        <strain evidence="2">CBS 11717</strain>
    </source>
</reference>
<organism evidence="2 3">
    <name type="scientific">Lachancea mirantina</name>
    <dbReference type="NCBI Taxonomy" id="1230905"/>
    <lineage>
        <taxon>Eukaryota</taxon>
        <taxon>Fungi</taxon>
        <taxon>Dikarya</taxon>
        <taxon>Ascomycota</taxon>
        <taxon>Saccharomycotina</taxon>
        <taxon>Saccharomycetes</taxon>
        <taxon>Saccharomycetales</taxon>
        <taxon>Saccharomycetaceae</taxon>
        <taxon>Lachancea</taxon>
    </lineage>
</organism>
<dbReference type="AlphaFoldDB" id="A0A1G4JN25"/>
<proteinExistence type="predicted"/>
<keyword evidence="1" id="KW-0812">Transmembrane</keyword>
<feature type="transmembrane region" description="Helical" evidence="1">
    <location>
        <begin position="35"/>
        <end position="57"/>
    </location>
</feature>
<evidence type="ECO:0000256" key="1">
    <source>
        <dbReference type="SAM" id="Phobius"/>
    </source>
</evidence>
<dbReference type="STRING" id="1230905.A0A1G4JN25"/>
<dbReference type="Proteomes" id="UP000191024">
    <property type="component" value="Chromosome E"/>
</dbReference>
<keyword evidence="1" id="KW-1133">Transmembrane helix</keyword>
<evidence type="ECO:0000313" key="2">
    <source>
        <dbReference type="EMBL" id="SCU91930.1"/>
    </source>
</evidence>
<accession>A0A1G4JN25</accession>
<keyword evidence="3" id="KW-1185">Reference proteome</keyword>
<feature type="transmembrane region" description="Helical" evidence="1">
    <location>
        <begin position="7"/>
        <end position="29"/>
    </location>
</feature>
<keyword evidence="1" id="KW-0472">Membrane</keyword>
<dbReference type="PROSITE" id="PS51257">
    <property type="entry name" value="PROKAR_LIPOPROTEIN"/>
    <property type="match status" value="1"/>
</dbReference>
<dbReference type="EMBL" id="LT598465">
    <property type="protein sequence ID" value="SCU91930.1"/>
    <property type="molecule type" value="Genomic_DNA"/>
</dbReference>
<evidence type="ECO:0000313" key="3">
    <source>
        <dbReference type="Proteomes" id="UP000191024"/>
    </source>
</evidence>
<dbReference type="OrthoDB" id="4036917at2759"/>
<sequence length="68" mass="7735">MKERKAGILVLLVTYLLVFACVFGLVRLYSDASGFYYWSLIVLCPTLLWVWAVTSWGGTQVFANAKRE</sequence>
<gene>
    <name evidence="2" type="ORF">LAMI_0E07954G</name>
</gene>